<organism evidence="7 8">
    <name type="scientific">Tumebacillus lacus</name>
    <dbReference type="NCBI Taxonomy" id="2995335"/>
    <lineage>
        <taxon>Bacteria</taxon>
        <taxon>Bacillati</taxon>
        <taxon>Bacillota</taxon>
        <taxon>Bacilli</taxon>
        <taxon>Bacillales</taxon>
        <taxon>Alicyclobacillaceae</taxon>
        <taxon>Tumebacillus</taxon>
    </lineage>
</organism>
<gene>
    <name evidence="7" type="ORF">OS242_19210</name>
</gene>
<evidence type="ECO:0000259" key="6">
    <source>
        <dbReference type="PROSITE" id="PS51918"/>
    </source>
</evidence>
<evidence type="ECO:0000256" key="3">
    <source>
        <dbReference type="ARBA" id="ARBA00022723"/>
    </source>
</evidence>
<keyword evidence="8" id="KW-1185">Reference proteome</keyword>
<keyword evidence="3" id="KW-0479">Metal-binding</keyword>
<evidence type="ECO:0000313" key="8">
    <source>
        <dbReference type="Proteomes" id="UP001208017"/>
    </source>
</evidence>
<evidence type="ECO:0000313" key="7">
    <source>
        <dbReference type="EMBL" id="MCX7572070.1"/>
    </source>
</evidence>
<feature type="domain" description="Radical SAM core" evidence="6">
    <location>
        <begin position="314"/>
        <end position="536"/>
    </location>
</feature>
<dbReference type="SFLD" id="SFLDS00029">
    <property type="entry name" value="Radical_SAM"/>
    <property type="match status" value="1"/>
</dbReference>
<dbReference type="PANTHER" id="PTHR43409:SF7">
    <property type="entry name" value="BLL1977 PROTEIN"/>
    <property type="match status" value="1"/>
</dbReference>
<dbReference type="RefSeq" id="WP_267153320.1">
    <property type="nucleotide sequence ID" value="NZ_JAPMLT010000015.1"/>
</dbReference>
<comment type="cofactor">
    <cofactor evidence="1">
        <name>[4Fe-4S] cluster</name>
        <dbReference type="ChEBI" id="CHEBI:49883"/>
    </cofactor>
</comment>
<evidence type="ECO:0000256" key="4">
    <source>
        <dbReference type="ARBA" id="ARBA00023004"/>
    </source>
</evidence>
<keyword evidence="5" id="KW-0411">Iron-sulfur</keyword>
<dbReference type="InterPro" id="IPR006638">
    <property type="entry name" value="Elp3/MiaA/NifB-like_rSAM"/>
</dbReference>
<evidence type="ECO:0000256" key="1">
    <source>
        <dbReference type="ARBA" id="ARBA00001966"/>
    </source>
</evidence>
<dbReference type="Gene3D" id="3.80.30.20">
    <property type="entry name" value="tm_1862 like domain"/>
    <property type="match status" value="1"/>
</dbReference>
<sequence>MTTLLLYPPITDPTSGYHSLCYLETYARQHGFDDIDILDTNIESFLYTIRPDQIERIRSHIENRFQELTAQPELNAADQLELFHLWKAQSFDFDRLPAAVQAMRVEETFYDYSTYRPATELILSWLGVLSLFGYPGQFSGFSLPVHGQFNLMSSQDMSDPDICAKIAAPFEPYMRDVLLPQIAEKGYRTVGINVTYCAQLPFALTIGRMIRAAFPDIILLYGGTEVADVWKYLQRKSRYFEIFDMADACVVGEGEIAFTSLLETIRDGGSFTPIANTLFHPKYGHTLLEPIIEYGGIAELPTPNYDKLNWDLYLSPHNYVYYSPSRGCYWNKCTFCDYGLNFESPTSPWRQNPVEKIIEDLRVISQKHKYVYFSVDVLSPALLLSLAERLIEEQIDIRWGAEIRLEKYWSPERCMLLKASGCTDISVGFESGNQRILNLINKGTQVGKIRETIQNFHDANIGVQVMGFTGFPTESLQDGLDSIEFLYETKDRWTFGGLGTFVLTPGAIVAKQPESFGLQNVKAYENEDIARSLYFEDPTGVSRDEDREKLKKAKGKLSKSHFDRPWVGGIDTGHTMFYHDRFGVGIIDELDASRKFSDPQTVWKLNGTVQSDIALYPIDRLYNKSDLANLHNADNKQGRGVPGREIHTRLAQQKIARADAPSLKRFFLRSDGTLYPFPETMLEFLLSFADGRSLQDVLDSVAADQRKACKGLFDHSVKHHFLRPVSVAADARVPQLQAE</sequence>
<dbReference type="InterPro" id="IPR051198">
    <property type="entry name" value="BchE-like"/>
</dbReference>
<proteinExistence type="predicted"/>
<comment type="caution">
    <text evidence="7">The sequence shown here is derived from an EMBL/GenBank/DDBJ whole genome shotgun (WGS) entry which is preliminary data.</text>
</comment>
<dbReference type="SMART" id="SM00729">
    <property type="entry name" value="Elp3"/>
    <property type="match status" value="1"/>
</dbReference>
<protein>
    <submittedName>
        <fullName evidence="7">Radical SAM protein</fullName>
    </submittedName>
</protein>
<dbReference type="PROSITE" id="PS51918">
    <property type="entry name" value="RADICAL_SAM"/>
    <property type="match status" value="1"/>
</dbReference>
<dbReference type="InterPro" id="IPR007197">
    <property type="entry name" value="rSAM"/>
</dbReference>
<dbReference type="PANTHER" id="PTHR43409">
    <property type="entry name" value="ANAEROBIC MAGNESIUM-PROTOPORPHYRIN IX MONOMETHYL ESTER CYCLASE-RELATED"/>
    <property type="match status" value="1"/>
</dbReference>
<keyword evidence="2" id="KW-0949">S-adenosyl-L-methionine</keyword>
<dbReference type="InterPro" id="IPR023404">
    <property type="entry name" value="rSAM_horseshoe"/>
</dbReference>
<dbReference type="SFLD" id="SFLDG01082">
    <property type="entry name" value="B12-binding_domain_containing"/>
    <property type="match status" value="1"/>
</dbReference>
<dbReference type="Pfam" id="PF04055">
    <property type="entry name" value="Radical_SAM"/>
    <property type="match status" value="1"/>
</dbReference>
<dbReference type="EMBL" id="JAPMLT010000015">
    <property type="protein sequence ID" value="MCX7572070.1"/>
    <property type="molecule type" value="Genomic_DNA"/>
</dbReference>
<dbReference type="InterPro" id="IPR058240">
    <property type="entry name" value="rSAM_sf"/>
</dbReference>
<dbReference type="SUPFAM" id="SSF102114">
    <property type="entry name" value="Radical SAM enzymes"/>
    <property type="match status" value="1"/>
</dbReference>
<evidence type="ECO:0000256" key="2">
    <source>
        <dbReference type="ARBA" id="ARBA00022691"/>
    </source>
</evidence>
<reference evidence="7 8" key="1">
    <citation type="submission" date="2022-11" db="EMBL/GenBank/DDBJ databases">
        <title>Study of microbial diversity in lake waters.</title>
        <authorList>
            <person name="Zhang J."/>
        </authorList>
    </citation>
    <scope>NUCLEOTIDE SEQUENCE [LARGE SCALE GENOMIC DNA]</scope>
    <source>
        <strain evidence="7 8">DT12</strain>
    </source>
</reference>
<evidence type="ECO:0000256" key="5">
    <source>
        <dbReference type="ARBA" id="ARBA00023014"/>
    </source>
</evidence>
<keyword evidence="4" id="KW-0408">Iron</keyword>
<dbReference type="Proteomes" id="UP001208017">
    <property type="component" value="Unassembled WGS sequence"/>
</dbReference>
<accession>A0ABT3X595</accession>
<name>A0ABT3X595_9BACL</name>